<sequence>MANRSISTLVNIPTELVEHIATYLEIKELCNLRLVCRKLVGDVNEAYAATVFPRLPIFVNSDDSLDRAIAVIKHSAFGKVVCKVSLYIEDFENLELSKGESRIEQNIQEGAWQEPDTDEETSFGDDGNGDVLSEGFSEIERSRLTRLTTLFSCLRESRKFQEVQFTDLADSESCPIIPGGIDKAQLKTPNPRDIRCLTRVLRAMRNAHLSVPKLSLMPERWAFSSRIAGRPPLLGLFKSALQEVEELQLHCWLLSNPNGPSYASKFMAAVASAPKLKSLTFRNVQPWDSVMKGQKTQRLTESQPMFAILEQNYPNLETLRLKSGMIGSHINILRNFIRRQERLEKLVLEDVRCCFWRFDQARRPGETEEGLTRRYFQMPGMYRVIELASLAVRVDFAWTKDGEKTL</sequence>
<reference evidence="3" key="1">
    <citation type="submission" date="2022-10" db="EMBL/GenBank/DDBJ databases">
        <title>Tapping the CABI collections for fungal endophytes: first genome assemblies for Collariella, Neodidymelliopsis, Ascochyta clinopodiicola, Didymella pomorum, Didymosphaeria variabile, Neocosmospora piperis and Neocucurbitaria cava.</title>
        <authorList>
            <person name="Hill R."/>
        </authorList>
    </citation>
    <scope>NUCLEOTIDE SEQUENCE</scope>
    <source>
        <strain evidence="3">IMI 356815</strain>
    </source>
</reference>
<proteinExistence type="predicted"/>
<dbReference type="Gene3D" id="1.20.1280.50">
    <property type="match status" value="1"/>
</dbReference>
<evidence type="ECO:0000313" key="4">
    <source>
        <dbReference type="Proteomes" id="UP001140513"/>
    </source>
</evidence>
<accession>A0A9W8XA01</accession>
<evidence type="ECO:0000259" key="2">
    <source>
        <dbReference type="PROSITE" id="PS50181"/>
    </source>
</evidence>
<dbReference type="AlphaFoldDB" id="A0A9W8XA01"/>
<evidence type="ECO:0000256" key="1">
    <source>
        <dbReference type="SAM" id="MobiDB-lite"/>
    </source>
</evidence>
<dbReference type="Pfam" id="PF12937">
    <property type="entry name" value="F-box-like"/>
    <property type="match status" value="1"/>
</dbReference>
<protein>
    <recommendedName>
        <fullName evidence="2">F-box domain-containing protein</fullName>
    </recommendedName>
</protein>
<gene>
    <name evidence="3" type="ORF">N0V89_012120</name>
</gene>
<dbReference type="InterPro" id="IPR001810">
    <property type="entry name" value="F-box_dom"/>
</dbReference>
<dbReference type="InterPro" id="IPR036047">
    <property type="entry name" value="F-box-like_dom_sf"/>
</dbReference>
<dbReference type="CDD" id="cd09917">
    <property type="entry name" value="F-box_SF"/>
    <property type="match status" value="1"/>
</dbReference>
<keyword evidence="4" id="KW-1185">Reference proteome</keyword>
<name>A0A9W8XA01_9PLEO</name>
<organism evidence="3 4">
    <name type="scientific">Didymosphaeria variabile</name>
    <dbReference type="NCBI Taxonomy" id="1932322"/>
    <lineage>
        <taxon>Eukaryota</taxon>
        <taxon>Fungi</taxon>
        <taxon>Dikarya</taxon>
        <taxon>Ascomycota</taxon>
        <taxon>Pezizomycotina</taxon>
        <taxon>Dothideomycetes</taxon>
        <taxon>Pleosporomycetidae</taxon>
        <taxon>Pleosporales</taxon>
        <taxon>Massarineae</taxon>
        <taxon>Didymosphaeriaceae</taxon>
        <taxon>Didymosphaeria</taxon>
    </lineage>
</organism>
<dbReference type="OrthoDB" id="4402051at2759"/>
<dbReference type="RefSeq" id="XP_056064832.1">
    <property type="nucleotide sequence ID" value="XM_056220845.1"/>
</dbReference>
<dbReference type="EMBL" id="JAPEUX010000010">
    <property type="protein sequence ID" value="KAJ4344380.1"/>
    <property type="molecule type" value="Genomic_DNA"/>
</dbReference>
<dbReference type="SUPFAM" id="SSF81383">
    <property type="entry name" value="F-box domain"/>
    <property type="match status" value="1"/>
</dbReference>
<evidence type="ECO:0000313" key="3">
    <source>
        <dbReference type="EMBL" id="KAJ4344380.1"/>
    </source>
</evidence>
<feature type="domain" description="F-box" evidence="2">
    <location>
        <begin position="6"/>
        <end position="55"/>
    </location>
</feature>
<feature type="region of interest" description="Disordered" evidence="1">
    <location>
        <begin position="108"/>
        <end position="129"/>
    </location>
</feature>
<dbReference type="Proteomes" id="UP001140513">
    <property type="component" value="Unassembled WGS sequence"/>
</dbReference>
<dbReference type="GeneID" id="80915650"/>
<comment type="caution">
    <text evidence="3">The sequence shown here is derived from an EMBL/GenBank/DDBJ whole genome shotgun (WGS) entry which is preliminary data.</text>
</comment>
<dbReference type="PROSITE" id="PS50181">
    <property type="entry name" value="FBOX"/>
    <property type="match status" value="1"/>
</dbReference>